<dbReference type="AlphaFoldDB" id="A0A840XC91"/>
<proteinExistence type="predicted"/>
<evidence type="ECO:0000256" key="3">
    <source>
        <dbReference type="SAM" id="Phobius"/>
    </source>
</evidence>
<gene>
    <name evidence="5" type="ORF">BJ959_002260</name>
</gene>
<keyword evidence="3" id="KW-0472">Membrane</keyword>
<comment type="caution">
    <text evidence="5">The sequence shown here is derived from an EMBL/GenBank/DDBJ whole genome shotgun (WGS) entry which is preliminary data.</text>
</comment>
<dbReference type="PANTHER" id="PTHR22870:SF408">
    <property type="entry name" value="OS09G0560450 PROTEIN"/>
    <property type="match status" value="1"/>
</dbReference>
<keyword evidence="6" id="KW-1185">Reference proteome</keyword>
<keyword evidence="3" id="KW-1133">Transmembrane helix</keyword>
<dbReference type="Gene3D" id="2.130.10.30">
    <property type="entry name" value="Regulator of chromosome condensation 1/beta-lactamase-inhibitor protein II"/>
    <property type="match status" value="4"/>
</dbReference>
<sequence>MTWSPQRHAARRGAVRAIGGGLIGMLAASILVTAAPAPALAVVPLTPDRGPTTGGTTVTVPVPGADSFTALAVGASHTLGIDAEGNIWGWGENLDGQLGDGSLTPVREIPHQSTRNTFFIGIAAGTSSSMGLAADGALYTWGDDDDGQLGLGAETTDARSPIRVPAVPEIAAIAAGDRFGLALDRDGGLWAWGRNADGQLGLGSAGAPALSPQEVSGAPAFVTIAAGARHVLAIDEQGDLWAWGDDSHGQVGNGVDAGDVLEPERITSGGGFVAVAAGDRHSLAVDTDGGLWAWGDDTYGQLGTPGSADAALAPVPLGLVTAVDSISAGALHSLAITVEGEVLAWGNDGNAQLGNGAGSADVTAPTAIDTQRTLIAVQSGPVGYFSAARDDNGDVWTWGSDAFAQLGNGAASAPVDAPVQVTEDSQWVDIAAGGLHTIAIDQDGVLWGWGANSEGSAGTGDGAIPVRYPTRITVPARFTDVAAAGLHSLALDDTGTIWGWGRNDDGQVGDGGAPFDVMTPRAISSGVVFTAISAGDFHSAALDSEGNIWTWGLDAYGELGNGPGGVGVVPVPQQITSGVTFTAVELGREAAIALDAAGNIWTWGADTSQRLGNGPEHGPVDVPTQVTSGTRFTAIDMSSFHGVALDSTGRLWSWGDGLLVGDGSTPGEYVDVPELSPTTTVFTAVSTRHTATLALDELGRLWAWGRNDDGQLGNGEGDTSVAVPTVSDPDVRLASIDAGTFHSVAIGLDGKSYAWGSGEQSQTGVGPRDDQDPVVSPYRIGGTTTITSIEFDGVAGTALTRLSETRARVVTPAGAPGATTVTVAYLVDGIARPDLQLGERFIYVAPPPSTPDPAPDPEPPVSNPPGSGPPISSTPISGQPDTAMPTDGDAETSPPDDGEAGAERSDETPSTVDVSTGDGAEAGWGVPPWLVPLLVVLVLLFLAAGITAAAMRRSRR</sequence>
<keyword evidence="3" id="KW-0812">Transmembrane</keyword>
<accession>A0A840XC91</accession>
<feature type="transmembrane region" description="Helical" evidence="3">
    <location>
        <begin position="929"/>
        <end position="951"/>
    </location>
</feature>
<dbReference type="PROSITE" id="PS50012">
    <property type="entry name" value="RCC1_3"/>
    <property type="match status" value="13"/>
</dbReference>
<evidence type="ECO:0000256" key="1">
    <source>
        <dbReference type="ARBA" id="ARBA00022737"/>
    </source>
</evidence>
<keyword evidence="1" id="KW-0677">Repeat</keyword>
<organism evidence="5 6">
    <name type="scientific">Microcella frigidaquae</name>
    <dbReference type="NCBI Taxonomy" id="424758"/>
    <lineage>
        <taxon>Bacteria</taxon>
        <taxon>Bacillati</taxon>
        <taxon>Actinomycetota</taxon>
        <taxon>Actinomycetes</taxon>
        <taxon>Micrococcales</taxon>
        <taxon>Microbacteriaceae</taxon>
        <taxon>Microcella</taxon>
    </lineage>
</organism>
<dbReference type="PROSITE" id="PS00626">
    <property type="entry name" value="RCC1_2"/>
    <property type="match status" value="4"/>
</dbReference>
<dbReference type="PROSITE" id="PS51318">
    <property type="entry name" value="TAT"/>
    <property type="match status" value="1"/>
</dbReference>
<dbReference type="InterPro" id="IPR006311">
    <property type="entry name" value="TAT_signal"/>
</dbReference>
<feature type="region of interest" description="Disordered" evidence="2">
    <location>
        <begin position="843"/>
        <end position="919"/>
    </location>
</feature>
<name>A0A840XC91_9MICO</name>
<feature type="compositionally biased region" description="Acidic residues" evidence="2">
    <location>
        <begin position="888"/>
        <end position="900"/>
    </location>
</feature>
<evidence type="ECO:0000313" key="6">
    <source>
        <dbReference type="Proteomes" id="UP000552883"/>
    </source>
</evidence>
<dbReference type="OrthoDB" id="904022at2"/>
<dbReference type="InterPro" id="IPR009091">
    <property type="entry name" value="RCC1/BLIP-II"/>
</dbReference>
<evidence type="ECO:0000313" key="5">
    <source>
        <dbReference type="EMBL" id="MBB5618764.1"/>
    </source>
</evidence>
<dbReference type="RefSeq" id="WP_153981949.1">
    <property type="nucleotide sequence ID" value="NZ_BAAANZ010000003.1"/>
</dbReference>
<dbReference type="EMBL" id="JACHBS010000001">
    <property type="protein sequence ID" value="MBB5618764.1"/>
    <property type="molecule type" value="Genomic_DNA"/>
</dbReference>
<evidence type="ECO:0000259" key="4">
    <source>
        <dbReference type="Pfam" id="PF25390"/>
    </source>
</evidence>
<feature type="domain" description="RCC1-like" evidence="4">
    <location>
        <begin position="65"/>
        <end position="380"/>
    </location>
</feature>
<dbReference type="PRINTS" id="PR00633">
    <property type="entry name" value="RCCNDNSATION"/>
</dbReference>
<protein>
    <submittedName>
        <fullName evidence="5">Alpha-tubulin suppressor-like RCC1 family protein</fullName>
    </submittedName>
</protein>
<reference evidence="5 6" key="1">
    <citation type="submission" date="2020-08" db="EMBL/GenBank/DDBJ databases">
        <title>Sequencing the genomes of 1000 actinobacteria strains.</title>
        <authorList>
            <person name="Klenk H.-P."/>
        </authorList>
    </citation>
    <scope>NUCLEOTIDE SEQUENCE [LARGE SCALE GENOMIC DNA]</scope>
    <source>
        <strain evidence="5 6">DSM 23889</strain>
    </source>
</reference>
<dbReference type="InterPro" id="IPR058923">
    <property type="entry name" value="RCC1-like_dom"/>
</dbReference>
<evidence type="ECO:0000256" key="2">
    <source>
        <dbReference type="SAM" id="MobiDB-lite"/>
    </source>
</evidence>
<dbReference type="InterPro" id="IPR000408">
    <property type="entry name" value="Reg_chr_condens"/>
</dbReference>
<dbReference type="Pfam" id="PF00415">
    <property type="entry name" value="RCC1"/>
    <property type="match status" value="1"/>
</dbReference>
<dbReference type="InterPro" id="IPR051210">
    <property type="entry name" value="Ub_ligase/GEF_domain"/>
</dbReference>
<dbReference type="PANTHER" id="PTHR22870">
    <property type="entry name" value="REGULATOR OF CHROMOSOME CONDENSATION"/>
    <property type="match status" value="1"/>
</dbReference>
<feature type="compositionally biased region" description="Pro residues" evidence="2">
    <location>
        <begin position="845"/>
        <end position="868"/>
    </location>
</feature>
<feature type="domain" description="RCC1-like" evidence="4">
    <location>
        <begin position="477"/>
        <end position="787"/>
    </location>
</feature>
<dbReference type="Proteomes" id="UP000552883">
    <property type="component" value="Unassembled WGS sequence"/>
</dbReference>
<dbReference type="Pfam" id="PF25390">
    <property type="entry name" value="WD40_RLD"/>
    <property type="match status" value="2"/>
</dbReference>
<dbReference type="SUPFAM" id="SSF50985">
    <property type="entry name" value="RCC1/BLIP-II"/>
    <property type="match status" value="3"/>
</dbReference>